<evidence type="ECO:0000313" key="2">
    <source>
        <dbReference type="Proteomes" id="UP001238096"/>
    </source>
</evidence>
<dbReference type="SUPFAM" id="SSF52540">
    <property type="entry name" value="P-loop containing nucleoside triphosphate hydrolases"/>
    <property type="match status" value="1"/>
</dbReference>
<dbReference type="Gene3D" id="3.40.50.300">
    <property type="entry name" value="P-loop containing nucleotide triphosphate hydrolases"/>
    <property type="match status" value="1"/>
</dbReference>
<keyword evidence="2" id="KW-1185">Reference proteome</keyword>
<dbReference type="InterPro" id="IPR050238">
    <property type="entry name" value="DNA_Rep/Repair_Clamp_Loader"/>
</dbReference>
<dbReference type="InterPro" id="IPR027417">
    <property type="entry name" value="P-loop_NTPase"/>
</dbReference>
<dbReference type="GO" id="GO:0003887">
    <property type="term" value="F:DNA-directed DNA polymerase activity"/>
    <property type="evidence" value="ECO:0007669"/>
    <property type="project" value="UniProtKB-EC"/>
</dbReference>
<reference evidence="2" key="1">
    <citation type="submission" date="2022-10" db="EMBL/GenBank/DDBJ databases">
        <title>Streptococcus didelphis as causative of fatal infections in opossums (Didelphis albiventris).</title>
        <authorList>
            <person name="Breyer G.M."/>
            <person name="Da Silva M.E.R.J."/>
            <person name="Siqueira F.M."/>
        </authorList>
    </citation>
    <scope>NUCLEOTIDE SEQUENCE [LARGE SCALE GENOMIC DNA]</scope>
    <source>
        <strain evidence="2">LBVP101/21</strain>
    </source>
</reference>
<organism evidence="1 2">
    <name type="scientific">Streptococcus didelphis</name>
    <dbReference type="NCBI Taxonomy" id="102886"/>
    <lineage>
        <taxon>Bacteria</taxon>
        <taxon>Bacillati</taxon>
        <taxon>Bacillota</taxon>
        <taxon>Bacilli</taxon>
        <taxon>Lactobacillales</taxon>
        <taxon>Streptococcaceae</taxon>
        <taxon>Streptococcus</taxon>
    </lineage>
</organism>
<evidence type="ECO:0000313" key="1">
    <source>
        <dbReference type="EMBL" id="WMB28539.1"/>
    </source>
</evidence>
<dbReference type="NCBIfam" id="NF005581">
    <property type="entry name" value="PRK07276.1"/>
    <property type="match status" value="1"/>
</dbReference>
<dbReference type="Proteomes" id="UP001238096">
    <property type="component" value="Chromosome"/>
</dbReference>
<proteinExistence type="predicted"/>
<protein>
    <submittedName>
        <fullName evidence="1">DNA polymerase III subunit delta</fullName>
        <ecNumber evidence="1">2.7.7.7</ecNumber>
    </submittedName>
</protein>
<sequence>MAQTIAEQVPQAYKSFKEILQKKRLNHAYLFSGDYANLEMALYIAKSIFCDCESDVLACNKCRICQLIDRNEFSDLTILEPNGQFIKTEIVREMMKNFSRTGYESEKQVFIIKDCEKMHTNAANSLLKFIEEPQSSSYIFLLTNDESHVLPTIKSRTQIFHFPKNEAYLVELAQKKGLLKDQAVLMAKLAKNPAHLETMVEDSKILELISLSQRFVSLLLKDKDKAYLEISRLSALAGEKSEQDILLSLLTLILAKDYGQEQAVAYLDALYEARKMWQSNVHFQNALEYMVIR</sequence>
<dbReference type="Pfam" id="PF13177">
    <property type="entry name" value="DNA_pol3_delta2"/>
    <property type="match status" value="1"/>
</dbReference>
<gene>
    <name evidence="1" type="ORF">N1496_02990</name>
</gene>
<keyword evidence="1" id="KW-0548">Nucleotidyltransferase</keyword>
<dbReference type="PANTHER" id="PTHR11669">
    <property type="entry name" value="REPLICATION FACTOR C / DNA POLYMERASE III GAMMA-TAU SUBUNIT"/>
    <property type="match status" value="1"/>
</dbReference>
<dbReference type="RefSeq" id="WP_018365558.1">
    <property type="nucleotide sequence ID" value="NZ_CP110509.1"/>
</dbReference>
<dbReference type="EC" id="2.7.7.7" evidence="1"/>
<dbReference type="EMBL" id="CP110509">
    <property type="protein sequence ID" value="WMB28539.1"/>
    <property type="molecule type" value="Genomic_DNA"/>
</dbReference>
<keyword evidence="1" id="KW-0808">Transferase</keyword>
<name>A0ABY9LI72_9STRE</name>
<accession>A0ABY9LI72</accession>
<dbReference type="PANTHER" id="PTHR11669:SF8">
    <property type="entry name" value="DNA POLYMERASE III SUBUNIT DELTA"/>
    <property type="match status" value="1"/>
</dbReference>